<proteinExistence type="predicted"/>
<keyword evidence="2" id="KW-1185">Reference proteome</keyword>
<evidence type="ECO:0000313" key="1">
    <source>
        <dbReference type="EMBL" id="TCS70748.1"/>
    </source>
</evidence>
<sequence>MHAASIEKSARLQRVLWLLLDERWHTTMEIVDGARVCAVNSIIAELRANGIEIETRCMGRGVYAYRLAALPQEAACA</sequence>
<dbReference type="OrthoDB" id="7067936at2"/>
<reference evidence="1 2" key="1">
    <citation type="submission" date="2019-03" db="EMBL/GenBank/DDBJ databases">
        <title>Genomic Encyclopedia of Type Strains, Phase IV (KMG-IV): sequencing the most valuable type-strain genomes for metagenomic binning, comparative biology and taxonomic classification.</title>
        <authorList>
            <person name="Goeker M."/>
        </authorList>
    </citation>
    <scope>NUCLEOTIDE SEQUENCE [LARGE SCALE GENOMIC DNA]</scope>
    <source>
        <strain evidence="1 2">DSM 103923</strain>
    </source>
</reference>
<organism evidence="1 2">
    <name type="scientific">Sulfuritortus calidifontis</name>
    <dbReference type="NCBI Taxonomy" id="1914471"/>
    <lineage>
        <taxon>Bacteria</taxon>
        <taxon>Pseudomonadati</taxon>
        <taxon>Pseudomonadota</taxon>
        <taxon>Betaproteobacteria</taxon>
        <taxon>Nitrosomonadales</taxon>
        <taxon>Thiobacillaceae</taxon>
        <taxon>Sulfuritortus</taxon>
    </lineage>
</organism>
<name>A0A4R3JVG8_9PROT</name>
<dbReference type="AlphaFoldDB" id="A0A4R3JVG8"/>
<dbReference type="EMBL" id="SLZY01000014">
    <property type="protein sequence ID" value="TCS70748.1"/>
    <property type="molecule type" value="Genomic_DNA"/>
</dbReference>
<gene>
    <name evidence="1" type="ORF">EDC61_11475</name>
</gene>
<protein>
    <submittedName>
        <fullName evidence="1">Biotin operon repressor</fullName>
    </submittedName>
</protein>
<accession>A0A4R3JVG8</accession>
<dbReference type="RefSeq" id="WP_126457826.1">
    <property type="nucleotide sequence ID" value="NZ_AP018721.1"/>
</dbReference>
<dbReference type="Proteomes" id="UP000295135">
    <property type="component" value="Unassembled WGS sequence"/>
</dbReference>
<comment type="caution">
    <text evidence="1">The sequence shown here is derived from an EMBL/GenBank/DDBJ whole genome shotgun (WGS) entry which is preliminary data.</text>
</comment>
<evidence type="ECO:0000313" key="2">
    <source>
        <dbReference type="Proteomes" id="UP000295135"/>
    </source>
</evidence>